<sequence length="138" mass="15294">MSLTVDILSCIPQRSPFVMVDTLETCDENGATTSFLIKKENIFVQDEWLTEPALIENIAQTAAARVGYLCMQEQKPVPVGFIGAVQNLKIFRLPKIGDVLFSKVAIKKQIFNATIIEGSISVNNQEIASCEMKIFIDP</sequence>
<dbReference type="Gene3D" id="3.10.129.10">
    <property type="entry name" value="Hotdog Thioesterase"/>
    <property type="match status" value="1"/>
</dbReference>
<accession>A0ABZ2EGX2</accession>
<evidence type="ECO:0000313" key="1">
    <source>
        <dbReference type="EMBL" id="WWC82749.1"/>
    </source>
</evidence>
<keyword evidence="2" id="KW-1185">Reference proteome</keyword>
<evidence type="ECO:0000313" key="2">
    <source>
        <dbReference type="Proteomes" id="UP001321305"/>
    </source>
</evidence>
<dbReference type="RefSeq" id="WP_409966424.1">
    <property type="nucleotide sequence ID" value="NZ_CP144143.1"/>
</dbReference>
<proteinExistence type="predicted"/>
<dbReference type="Pfam" id="PF22817">
    <property type="entry name" value="ApeP-like"/>
    <property type="match status" value="1"/>
</dbReference>
<dbReference type="InterPro" id="IPR029069">
    <property type="entry name" value="HotDog_dom_sf"/>
</dbReference>
<gene>
    <name evidence="1" type="ORF">PIECOFPK_00458</name>
</gene>
<dbReference type="InterPro" id="IPR016776">
    <property type="entry name" value="ApeP-like_dehydratase"/>
</dbReference>
<dbReference type="Proteomes" id="UP001321305">
    <property type="component" value="Chromosome"/>
</dbReference>
<organism evidence="1 2">
    <name type="scientific">Mycovorax composti</name>
    <dbReference type="NCBI Taxonomy" id="2962693"/>
    <lineage>
        <taxon>Bacteria</taxon>
        <taxon>Pseudomonadati</taxon>
        <taxon>Bacteroidota</taxon>
        <taxon>Chitinophagia</taxon>
        <taxon>Chitinophagales</taxon>
        <taxon>Chitinophagaceae</taxon>
        <taxon>Mycovorax</taxon>
    </lineage>
</organism>
<dbReference type="SUPFAM" id="SSF54637">
    <property type="entry name" value="Thioesterase/thiol ester dehydrase-isomerase"/>
    <property type="match status" value="1"/>
</dbReference>
<reference evidence="2" key="1">
    <citation type="submission" date="2024-01" db="EMBL/GenBank/DDBJ databases">
        <title>Mycovorax composti gen. nov. sp. nov., a member of the family Chitinophagaceae isolated from button mushroom compost.</title>
        <authorList>
            <person name="Thai M."/>
            <person name="Bell T.L."/>
            <person name="Kertesz M.A."/>
        </authorList>
    </citation>
    <scope>NUCLEOTIDE SEQUENCE [LARGE SCALE GENOMIC DNA]</scope>
    <source>
        <strain evidence="2">C216</strain>
    </source>
</reference>
<dbReference type="EMBL" id="CP144143">
    <property type="protein sequence ID" value="WWC82749.1"/>
    <property type="molecule type" value="Genomic_DNA"/>
</dbReference>
<protein>
    <submittedName>
        <fullName evidence="1">Uncharacterized protein</fullName>
    </submittedName>
</protein>
<name>A0ABZ2EGX2_9BACT</name>